<dbReference type="AlphaFoldDB" id="A0A9J6ER33"/>
<keyword evidence="3" id="KW-1185">Reference proteome</keyword>
<feature type="region of interest" description="Disordered" evidence="1">
    <location>
        <begin position="177"/>
        <end position="200"/>
    </location>
</feature>
<dbReference type="EMBL" id="JABSTU010000002">
    <property type="protein sequence ID" value="KAH8036857.1"/>
    <property type="molecule type" value="Genomic_DNA"/>
</dbReference>
<accession>A0A9J6ER33</accession>
<feature type="compositionally biased region" description="Basic and acidic residues" evidence="1">
    <location>
        <begin position="129"/>
        <end position="141"/>
    </location>
</feature>
<sequence>MVNAYSKALPAIAWPNLAIHEVLKPCVRLLSVEPFPDATVLAIGLYLQVPTPRKRPPGLHRSLDLHDRDMPTTVASGHHQRKKTKSSFSGRTARDQGPYTSPTVSSSRNTQGSLPEVFAFLTTVQQVDQDDHQRHDWEHPTEPSVSRRRPGGDLMMASGTTPSRTWEARLRHRHRQVPDLGRCSGESLSTSSREAESGRLTRVTGADGFHGCRRNRRASGRSAEFTVGKEGWLEEANLLEDLRDECVSSSRSSSLMRQLASQAGGEDSVGWKACAVSSSYDTPEVTVKTNGATGRLLDDSDGRPSLLLQAQANWTVS</sequence>
<proteinExistence type="predicted"/>
<gene>
    <name evidence="2" type="ORF">HPB51_006126</name>
</gene>
<evidence type="ECO:0000256" key="1">
    <source>
        <dbReference type="SAM" id="MobiDB-lite"/>
    </source>
</evidence>
<feature type="compositionally biased region" description="Basic and acidic residues" evidence="1">
    <location>
        <begin position="61"/>
        <end position="70"/>
    </location>
</feature>
<reference evidence="2" key="2">
    <citation type="submission" date="2021-09" db="EMBL/GenBank/DDBJ databases">
        <authorList>
            <person name="Jia N."/>
            <person name="Wang J."/>
            <person name="Shi W."/>
            <person name="Du L."/>
            <person name="Sun Y."/>
            <person name="Zhan W."/>
            <person name="Jiang J."/>
            <person name="Wang Q."/>
            <person name="Zhang B."/>
            <person name="Ji P."/>
            <person name="Sakyi L.B."/>
            <person name="Cui X."/>
            <person name="Yuan T."/>
            <person name="Jiang B."/>
            <person name="Yang W."/>
            <person name="Lam T.T.-Y."/>
            <person name="Chang Q."/>
            <person name="Ding S."/>
            <person name="Wang X."/>
            <person name="Zhu J."/>
            <person name="Ruan X."/>
            <person name="Zhao L."/>
            <person name="Wei J."/>
            <person name="Que T."/>
            <person name="Du C."/>
            <person name="Cheng J."/>
            <person name="Dai P."/>
            <person name="Han X."/>
            <person name="Huang E."/>
            <person name="Gao Y."/>
            <person name="Liu J."/>
            <person name="Shao H."/>
            <person name="Ye R."/>
            <person name="Li L."/>
            <person name="Wei W."/>
            <person name="Wang X."/>
            <person name="Wang C."/>
            <person name="Huo Q."/>
            <person name="Li W."/>
            <person name="Guo W."/>
            <person name="Chen H."/>
            <person name="Chen S."/>
            <person name="Zhou L."/>
            <person name="Zhou L."/>
            <person name="Ni X."/>
            <person name="Tian J."/>
            <person name="Zhou Y."/>
            <person name="Sheng Y."/>
            <person name="Liu T."/>
            <person name="Pan Y."/>
            <person name="Xia L."/>
            <person name="Li J."/>
            <person name="Zhao F."/>
            <person name="Cao W."/>
        </authorList>
    </citation>
    <scope>NUCLEOTIDE SEQUENCE</scope>
    <source>
        <strain evidence="2">Rmic-2018</strain>
        <tissue evidence="2">Larvae</tissue>
    </source>
</reference>
<comment type="caution">
    <text evidence="2">The sequence shown here is derived from an EMBL/GenBank/DDBJ whole genome shotgun (WGS) entry which is preliminary data.</text>
</comment>
<organism evidence="2 3">
    <name type="scientific">Rhipicephalus microplus</name>
    <name type="common">Cattle tick</name>
    <name type="synonym">Boophilus microplus</name>
    <dbReference type="NCBI Taxonomy" id="6941"/>
    <lineage>
        <taxon>Eukaryota</taxon>
        <taxon>Metazoa</taxon>
        <taxon>Ecdysozoa</taxon>
        <taxon>Arthropoda</taxon>
        <taxon>Chelicerata</taxon>
        <taxon>Arachnida</taxon>
        <taxon>Acari</taxon>
        <taxon>Parasitiformes</taxon>
        <taxon>Ixodida</taxon>
        <taxon>Ixodoidea</taxon>
        <taxon>Ixodidae</taxon>
        <taxon>Rhipicephalinae</taxon>
        <taxon>Rhipicephalus</taxon>
        <taxon>Boophilus</taxon>
    </lineage>
</organism>
<feature type="region of interest" description="Disordered" evidence="1">
    <location>
        <begin position="51"/>
        <end position="111"/>
    </location>
</feature>
<evidence type="ECO:0000313" key="2">
    <source>
        <dbReference type="EMBL" id="KAH8036857.1"/>
    </source>
</evidence>
<reference evidence="2" key="1">
    <citation type="journal article" date="2020" name="Cell">
        <title>Large-Scale Comparative Analyses of Tick Genomes Elucidate Their Genetic Diversity and Vector Capacities.</title>
        <authorList>
            <consortium name="Tick Genome and Microbiome Consortium (TIGMIC)"/>
            <person name="Jia N."/>
            <person name="Wang J."/>
            <person name="Shi W."/>
            <person name="Du L."/>
            <person name="Sun Y."/>
            <person name="Zhan W."/>
            <person name="Jiang J.F."/>
            <person name="Wang Q."/>
            <person name="Zhang B."/>
            <person name="Ji P."/>
            <person name="Bell-Sakyi L."/>
            <person name="Cui X.M."/>
            <person name="Yuan T.T."/>
            <person name="Jiang B.G."/>
            <person name="Yang W.F."/>
            <person name="Lam T.T."/>
            <person name="Chang Q.C."/>
            <person name="Ding S.J."/>
            <person name="Wang X.J."/>
            <person name="Zhu J.G."/>
            <person name="Ruan X.D."/>
            <person name="Zhao L."/>
            <person name="Wei J.T."/>
            <person name="Ye R.Z."/>
            <person name="Que T.C."/>
            <person name="Du C.H."/>
            <person name="Zhou Y.H."/>
            <person name="Cheng J.X."/>
            <person name="Dai P.F."/>
            <person name="Guo W.B."/>
            <person name="Han X.H."/>
            <person name="Huang E.J."/>
            <person name="Li L.F."/>
            <person name="Wei W."/>
            <person name="Gao Y.C."/>
            <person name="Liu J.Z."/>
            <person name="Shao H.Z."/>
            <person name="Wang X."/>
            <person name="Wang C.C."/>
            <person name="Yang T.C."/>
            <person name="Huo Q.B."/>
            <person name="Li W."/>
            <person name="Chen H.Y."/>
            <person name="Chen S.E."/>
            <person name="Zhou L.G."/>
            <person name="Ni X.B."/>
            <person name="Tian J.H."/>
            <person name="Sheng Y."/>
            <person name="Liu T."/>
            <person name="Pan Y.S."/>
            <person name="Xia L.Y."/>
            <person name="Li J."/>
            <person name="Zhao F."/>
            <person name="Cao W.C."/>
        </authorList>
    </citation>
    <scope>NUCLEOTIDE SEQUENCE</scope>
    <source>
        <strain evidence="2">Rmic-2018</strain>
    </source>
</reference>
<feature type="region of interest" description="Disordered" evidence="1">
    <location>
        <begin position="128"/>
        <end position="161"/>
    </location>
</feature>
<name>A0A9J6ER33_RHIMP</name>
<protein>
    <submittedName>
        <fullName evidence="2">Uncharacterized protein</fullName>
    </submittedName>
</protein>
<feature type="compositionally biased region" description="Polar residues" evidence="1">
    <location>
        <begin position="98"/>
        <end position="111"/>
    </location>
</feature>
<evidence type="ECO:0000313" key="3">
    <source>
        <dbReference type="Proteomes" id="UP000821866"/>
    </source>
</evidence>
<dbReference type="Proteomes" id="UP000821866">
    <property type="component" value="Chromosome 10"/>
</dbReference>